<organism evidence="4 5">
    <name type="scientific">Parvularcula dongshanensis</name>
    <dbReference type="NCBI Taxonomy" id="1173995"/>
    <lineage>
        <taxon>Bacteria</taxon>
        <taxon>Pseudomonadati</taxon>
        <taxon>Pseudomonadota</taxon>
        <taxon>Alphaproteobacteria</taxon>
        <taxon>Parvularculales</taxon>
        <taxon>Parvularculaceae</taxon>
        <taxon>Parvularcula</taxon>
    </lineage>
</organism>
<dbReference type="EMBL" id="JACHOB010000001">
    <property type="protein sequence ID" value="MBB4658161.1"/>
    <property type="molecule type" value="Genomic_DNA"/>
</dbReference>
<name>A0A840I1K2_9PROT</name>
<sequence>MSELILVTGGSGFIATHTIVRLLMKGYRVRATVRSEEKAKKLTSVINHVSSSGDLEIAMVDLLKDEGWDEAFEGVAGLFHMASPFPAGSPKDEDELIRPALEGTKRVLTAAKKAGVPRAVLTSSVAAVAYGTPAKPEGELFTEDDWTDADQDVGAYVKSKTLAERAAWEIAHEDGAPVLSVVNPSLVVGPMIEDDFGTSVGMVQGLLTGKAEASPSRGLGLVDVRDVAEAHVKAFETEAARGQRFIASDEWMTMADMASILREAFPGRADKISAPQEGDKAERRAPSNAKAREVLGIEFTPAHDALIATATSLIDRGLV</sequence>
<dbReference type="PANTHER" id="PTHR10366:SF564">
    <property type="entry name" value="STEROL-4-ALPHA-CARBOXYLATE 3-DEHYDROGENASE, DECARBOXYLATING"/>
    <property type="match status" value="1"/>
</dbReference>
<dbReference type="FunFam" id="3.40.50.720:FF:000336">
    <property type="entry name" value="Aldehyde reductase"/>
    <property type="match status" value="1"/>
</dbReference>
<reference evidence="4 5" key="1">
    <citation type="submission" date="2020-08" db="EMBL/GenBank/DDBJ databases">
        <title>Genomic Encyclopedia of Type Strains, Phase IV (KMG-IV): sequencing the most valuable type-strain genomes for metagenomic binning, comparative biology and taxonomic classification.</title>
        <authorList>
            <person name="Goeker M."/>
        </authorList>
    </citation>
    <scope>NUCLEOTIDE SEQUENCE [LARGE SCALE GENOMIC DNA]</scope>
    <source>
        <strain evidence="4 5">DSM 102850</strain>
    </source>
</reference>
<dbReference type="Proteomes" id="UP000563524">
    <property type="component" value="Unassembled WGS sequence"/>
</dbReference>
<keyword evidence="1 4" id="KW-0560">Oxidoreductase</keyword>
<dbReference type="AlphaFoldDB" id="A0A840I1K2"/>
<gene>
    <name evidence="4" type="ORF">GGQ59_000661</name>
</gene>
<dbReference type="SUPFAM" id="SSF51735">
    <property type="entry name" value="NAD(P)-binding Rossmann-fold domains"/>
    <property type="match status" value="1"/>
</dbReference>
<dbReference type="InterPro" id="IPR036291">
    <property type="entry name" value="NAD(P)-bd_dom_sf"/>
</dbReference>
<dbReference type="GO" id="GO:0045552">
    <property type="term" value="F:dihydroflavanol 4-reductase activity"/>
    <property type="evidence" value="ECO:0007669"/>
    <property type="project" value="UniProtKB-EC"/>
</dbReference>
<dbReference type="Pfam" id="PF01370">
    <property type="entry name" value="Epimerase"/>
    <property type="match status" value="1"/>
</dbReference>
<comment type="caution">
    <text evidence="4">The sequence shown here is derived from an EMBL/GenBank/DDBJ whole genome shotgun (WGS) entry which is preliminary data.</text>
</comment>
<evidence type="ECO:0000256" key="1">
    <source>
        <dbReference type="ARBA" id="ARBA00023002"/>
    </source>
</evidence>
<keyword evidence="5" id="KW-1185">Reference proteome</keyword>
<dbReference type="InterPro" id="IPR050425">
    <property type="entry name" value="NAD(P)_dehydrat-like"/>
</dbReference>
<evidence type="ECO:0000313" key="5">
    <source>
        <dbReference type="Proteomes" id="UP000563524"/>
    </source>
</evidence>
<evidence type="ECO:0000313" key="4">
    <source>
        <dbReference type="EMBL" id="MBB4658161.1"/>
    </source>
</evidence>
<proteinExistence type="inferred from homology"/>
<dbReference type="CDD" id="cd05227">
    <property type="entry name" value="AR_SDR_e"/>
    <property type="match status" value="1"/>
</dbReference>
<dbReference type="EC" id="1.1.1.219" evidence="4"/>
<feature type="domain" description="NAD-dependent epimerase/dehydratase" evidence="3">
    <location>
        <begin position="5"/>
        <end position="239"/>
    </location>
</feature>
<dbReference type="InterPro" id="IPR001509">
    <property type="entry name" value="Epimerase_deHydtase"/>
</dbReference>
<accession>A0A840I1K2</accession>
<evidence type="ECO:0000256" key="2">
    <source>
        <dbReference type="ARBA" id="ARBA00023445"/>
    </source>
</evidence>
<evidence type="ECO:0000259" key="3">
    <source>
        <dbReference type="Pfam" id="PF01370"/>
    </source>
</evidence>
<dbReference type="Gene3D" id="3.40.50.720">
    <property type="entry name" value="NAD(P)-binding Rossmann-like Domain"/>
    <property type="match status" value="1"/>
</dbReference>
<protein>
    <submittedName>
        <fullName evidence="4">Dihydroflavonol-4-reductase</fullName>
        <ecNumber evidence="4">1.1.1.219</ecNumber>
    </submittedName>
</protein>
<dbReference type="PANTHER" id="PTHR10366">
    <property type="entry name" value="NAD DEPENDENT EPIMERASE/DEHYDRATASE"/>
    <property type="match status" value="1"/>
</dbReference>
<dbReference type="RefSeq" id="WP_183815779.1">
    <property type="nucleotide sequence ID" value="NZ_JACHOB010000001.1"/>
</dbReference>
<comment type="similarity">
    <text evidence="2">Belongs to the NAD(P)-dependent epimerase/dehydratase family. Dihydroflavonol-4-reductase subfamily.</text>
</comment>